<proteinExistence type="inferred from homology"/>
<evidence type="ECO:0000256" key="12">
    <source>
        <dbReference type="ARBA" id="ARBA00093608"/>
    </source>
</evidence>
<dbReference type="GO" id="GO:0051751">
    <property type="term" value="F:alpha-1,4-mannosyltransferase activity"/>
    <property type="evidence" value="ECO:0007669"/>
    <property type="project" value="InterPro"/>
</dbReference>
<evidence type="ECO:0000256" key="6">
    <source>
        <dbReference type="ARBA" id="ARBA00022679"/>
    </source>
</evidence>
<comment type="subcellular location">
    <subcellularLocation>
        <location evidence="1 13">Endoplasmic reticulum membrane</location>
        <topology evidence="1 13">Multi-pass membrane protein</topology>
    </subcellularLocation>
</comment>
<dbReference type="GO" id="GO:1990529">
    <property type="term" value="C:glycosylphosphatidylinositol-mannosyltransferase I complex"/>
    <property type="evidence" value="ECO:0007669"/>
    <property type="project" value="TreeGrafter"/>
</dbReference>
<reference evidence="14 15" key="1">
    <citation type="journal article" date="2021" name="Elife">
        <title>Chloroplast acquisition without the gene transfer in kleptoplastic sea slugs, Plakobranchus ocellatus.</title>
        <authorList>
            <person name="Maeda T."/>
            <person name="Takahashi S."/>
            <person name="Yoshida T."/>
            <person name="Shimamura S."/>
            <person name="Takaki Y."/>
            <person name="Nagai Y."/>
            <person name="Toyoda A."/>
            <person name="Suzuki Y."/>
            <person name="Arimoto A."/>
            <person name="Ishii H."/>
            <person name="Satoh N."/>
            <person name="Nishiyama T."/>
            <person name="Hasebe M."/>
            <person name="Maruyama T."/>
            <person name="Minagawa J."/>
            <person name="Obokata J."/>
            <person name="Shigenobu S."/>
        </authorList>
    </citation>
    <scope>NUCLEOTIDE SEQUENCE [LARGE SCALE GENOMIC DNA]</scope>
</reference>
<keyword evidence="5 13" id="KW-0328">Glycosyltransferase</keyword>
<dbReference type="Proteomes" id="UP000762676">
    <property type="component" value="Unassembled WGS sequence"/>
</dbReference>
<feature type="transmembrane region" description="Helical" evidence="13">
    <location>
        <begin position="313"/>
        <end position="333"/>
    </location>
</feature>
<feature type="transmembrane region" description="Helical" evidence="13">
    <location>
        <begin position="353"/>
        <end position="374"/>
    </location>
</feature>
<dbReference type="EMBL" id="BMAT01005015">
    <property type="protein sequence ID" value="GFR85391.1"/>
    <property type="molecule type" value="Genomic_DNA"/>
</dbReference>
<feature type="transmembrane region" description="Helical" evidence="13">
    <location>
        <begin position="286"/>
        <end position="306"/>
    </location>
</feature>
<dbReference type="EC" id="2.4.1.-" evidence="13"/>
<keyword evidence="7 13" id="KW-0812">Transmembrane</keyword>
<dbReference type="GO" id="GO:0004376">
    <property type="term" value="F:GPI mannosyltransferase activity"/>
    <property type="evidence" value="ECO:0007669"/>
    <property type="project" value="InterPro"/>
</dbReference>
<evidence type="ECO:0000256" key="13">
    <source>
        <dbReference type="RuleBase" id="RU365064"/>
    </source>
</evidence>
<protein>
    <recommendedName>
        <fullName evidence="12 13">GPI alpha-1,4-mannosyltransferase I, catalytic subunit</fullName>
        <ecNumber evidence="13">2.4.1.-</ecNumber>
    </recommendedName>
    <alternativeName>
        <fullName evidence="13">GPI mannosyltransferase I</fullName>
    </alternativeName>
</protein>
<evidence type="ECO:0000256" key="4">
    <source>
        <dbReference type="ARBA" id="ARBA00022502"/>
    </source>
</evidence>
<evidence type="ECO:0000256" key="2">
    <source>
        <dbReference type="ARBA" id="ARBA00004687"/>
    </source>
</evidence>
<evidence type="ECO:0000313" key="15">
    <source>
        <dbReference type="Proteomes" id="UP000762676"/>
    </source>
</evidence>
<keyword evidence="6 13" id="KW-0808">Transferase</keyword>
<evidence type="ECO:0000256" key="3">
    <source>
        <dbReference type="ARBA" id="ARBA00011071"/>
    </source>
</evidence>
<evidence type="ECO:0000313" key="14">
    <source>
        <dbReference type="EMBL" id="GFR85391.1"/>
    </source>
</evidence>
<feature type="transmembrane region" description="Helical" evidence="13">
    <location>
        <begin position="222"/>
        <end position="243"/>
    </location>
</feature>
<evidence type="ECO:0000256" key="11">
    <source>
        <dbReference type="ARBA" id="ARBA00093408"/>
    </source>
</evidence>
<evidence type="ECO:0000256" key="7">
    <source>
        <dbReference type="ARBA" id="ARBA00022692"/>
    </source>
</evidence>
<sequence length="420" mass="48359">MDTKWYTISAVVRLVFLIYGCWQDAFMRVKFTDVDYYVFTDAARFVTEGKSPFLRPTYRYTPLLAWILTPNIWISNVFGKLVFITFDLLIGYLLYQILHKLGHSKTACRYSALMWLFNPLCATVSSRGNAESVIAWLVLMTLSLLLQGRIAASAVFYALSVHFKIYPVTFALPIYLYLGMPSETAESSTYVTEADSKGKSKYLSISKFVQVLLSLAPNKKRLVFISTAAAVLGTLTALFYRMYGWQFLFETYLYHIVRGDIRHNFSPYFYLLYLTSSPEGGVPLCLRLLVFLPQAVLLLALAFRFYHRPELCWFLSVFVFVAFNKVCTSQYFLWYLSLVPLVIPDLNSRLTSLVTLVFLWLGGQAAWLLPAYLLEFEGQNTFLILWLSSLLFLTVNSYIVYKVITTHQPSKQRGQIQQWS</sequence>
<comment type="pathway">
    <text evidence="2 13">Glycolipid biosynthesis; glycosylphosphatidylinositol-anchor biosynthesis.</text>
</comment>
<comment type="similarity">
    <text evidence="3 13">Belongs to the PIGM family.</text>
</comment>
<comment type="caution">
    <text evidence="14">The sequence shown here is derived from an EMBL/GenBank/DDBJ whole genome shotgun (WGS) entry which is preliminary data.</text>
</comment>
<organism evidence="14 15">
    <name type="scientific">Elysia marginata</name>
    <dbReference type="NCBI Taxonomy" id="1093978"/>
    <lineage>
        <taxon>Eukaryota</taxon>
        <taxon>Metazoa</taxon>
        <taxon>Spiralia</taxon>
        <taxon>Lophotrochozoa</taxon>
        <taxon>Mollusca</taxon>
        <taxon>Gastropoda</taxon>
        <taxon>Heterobranchia</taxon>
        <taxon>Euthyneura</taxon>
        <taxon>Panpulmonata</taxon>
        <taxon>Sacoglossa</taxon>
        <taxon>Placobranchoidea</taxon>
        <taxon>Plakobranchidae</taxon>
        <taxon>Elysia</taxon>
    </lineage>
</organism>
<evidence type="ECO:0000256" key="1">
    <source>
        <dbReference type="ARBA" id="ARBA00004477"/>
    </source>
</evidence>
<keyword evidence="15" id="KW-1185">Reference proteome</keyword>
<feature type="transmembrane region" description="Helical" evidence="13">
    <location>
        <begin position="134"/>
        <end position="159"/>
    </location>
</feature>
<dbReference type="GO" id="GO:0006506">
    <property type="term" value="P:GPI anchor biosynthetic process"/>
    <property type="evidence" value="ECO:0007669"/>
    <property type="project" value="UniProtKB-KW"/>
</dbReference>
<keyword evidence="9 13" id="KW-1133">Transmembrane helix</keyword>
<feature type="transmembrane region" description="Helical" evidence="13">
    <location>
        <begin position="381"/>
        <end position="401"/>
    </location>
</feature>
<dbReference type="AlphaFoldDB" id="A0AAV4GJ97"/>
<dbReference type="GO" id="GO:0005789">
    <property type="term" value="C:endoplasmic reticulum membrane"/>
    <property type="evidence" value="ECO:0007669"/>
    <property type="project" value="UniProtKB-SubCell"/>
</dbReference>
<evidence type="ECO:0000256" key="10">
    <source>
        <dbReference type="ARBA" id="ARBA00023136"/>
    </source>
</evidence>
<evidence type="ECO:0000256" key="5">
    <source>
        <dbReference type="ARBA" id="ARBA00022676"/>
    </source>
</evidence>
<dbReference type="Pfam" id="PF05007">
    <property type="entry name" value="Mannosyl_trans"/>
    <property type="match status" value="1"/>
</dbReference>
<comment type="function">
    <text evidence="11 13">Catalytic subunit of the glycosylphosphatidylinositol-mannosyltransferase I complex which catalyzes the transfer of the first mannose, via an alpha-1,4 bond from a dolichol-phosphate-mannose (Dol-P-Man) to the glucosaminyl acyl phosphatidylinositol (GlcN-(acyl)PI) intermediate to generate alpha-D-Man-(1-&gt;4)-alpha-D-GlcN-(1-&gt;6)-(1-radyl,2-acyl-sn-glycero-3-phospho)-2-acyl-inositol and participates in the sixth step of the glycosylphosphatidylinositol-anchor biosynthesis.</text>
</comment>
<evidence type="ECO:0000256" key="8">
    <source>
        <dbReference type="ARBA" id="ARBA00022824"/>
    </source>
</evidence>
<gene>
    <name evidence="14" type="ORF">ElyMa_002440300</name>
</gene>
<evidence type="ECO:0000256" key="9">
    <source>
        <dbReference type="ARBA" id="ARBA00022989"/>
    </source>
</evidence>
<feature type="transmembrane region" description="Helical" evidence="13">
    <location>
        <begin position="6"/>
        <end position="22"/>
    </location>
</feature>
<feature type="transmembrane region" description="Helical" evidence="13">
    <location>
        <begin position="81"/>
        <end position="98"/>
    </location>
</feature>
<keyword evidence="8 13" id="KW-0256">Endoplasmic reticulum</keyword>
<accession>A0AAV4GJ97</accession>
<dbReference type="PANTHER" id="PTHR12886">
    <property type="entry name" value="PIG-M MANNOSYLTRANSFERASE"/>
    <property type="match status" value="1"/>
</dbReference>
<name>A0AAV4GJ97_9GAST</name>
<keyword evidence="10 13" id="KW-0472">Membrane</keyword>
<dbReference type="PANTHER" id="PTHR12886:SF0">
    <property type="entry name" value="GPI MANNOSYLTRANSFERASE 1"/>
    <property type="match status" value="1"/>
</dbReference>
<keyword evidence="4 13" id="KW-0337">GPI-anchor biosynthesis</keyword>
<dbReference type="InterPro" id="IPR007704">
    <property type="entry name" value="PIG-M"/>
</dbReference>